<reference evidence="24" key="1">
    <citation type="submission" date="2025-08" db="UniProtKB">
        <authorList>
            <consortium name="RefSeq"/>
        </authorList>
    </citation>
    <scope>IDENTIFICATION</scope>
    <source>
        <tissue evidence="24">Seedling</tissue>
    </source>
</reference>
<evidence type="ECO:0000313" key="24">
    <source>
        <dbReference type="RefSeq" id="XP_015892224.3"/>
    </source>
</evidence>
<evidence type="ECO:0000256" key="17">
    <source>
        <dbReference type="ARBA" id="ARBA00023170"/>
    </source>
</evidence>
<comment type="similarity">
    <text evidence="2">Belongs to the leguminous lectin family.</text>
</comment>
<dbReference type="InterPro" id="IPR011009">
    <property type="entry name" value="Kinase-like_dom_sf"/>
</dbReference>
<accession>A0A6P4ABF9</accession>
<keyword evidence="6" id="KW-1003">Cell membrane</keyword>
<dbReference type="GO" id="GO:0004674">
    <property type="term" value="F:protein serine/threonine kinase activity"/>
    <property type="evidence" value="ECO:0007669"/>
    <property type="project" value="UniProtKB-KW"/>
</dbReference>
<keyword evidence="17" id="KW-0675">Receptor</keyword>
<evidence type="ECO:0000256" key="21">
    <source>
        <dbReference type="SAM" id="SignalP"/>
    </source>
</evidence>
<keyword evidence="14 19" id="KW-0067">ATP-binding</keyword>
<evidence type="ECO:0000256" key="13">
    <source>
        <dbReference type="ARBA" id="ARBA00022777"/>
    </source>
</evidence>
<evidence type="ECO:0000256" key="3">
    <source>
        <dbReference type="ARBA" id="ARBA00008536"/>
    </source>
</evidence>
<dbReference type="PANTHER" id="PTHR27007">
    <property type="match status" value="1"/>
</dbReference>
<dbReference type="KEGG" id="zju:107426538"/>
<dbReference type="EC" id="2.7.11.1" evidence="5"/>
<keyword evidence="23" id="KW-1185">Reference proteome</keyword>
<dbReference type="PROSITE" id="PS00108">
    <property type="entry name" value="PROTEIN_KINASE_ST"/>
    <property type="match status" value="1"/>
</dbReference>
<comment type="similarity">
    <text evidence="4">In the C-terminal section; belongs to the protein kinase superfamily. Ser/Thr protein kinase family.</text>
</comment>
<evidence type="ECO:0000256" key="7">
    <source>
        <dbReference type="ARBA" id="ARBA00022527"/>
    </source>
</evidence>
<evidence type="ECO:0000256" key="2">
    <source>
        <dbReference type="ARBA" id="ARBA00007606"/>
    </source>
</evidence>
<evidence type="ECO:0000256" key="19">
    <source>
        <dbReference type="PROSITE-ProRule" id="PRU10141"/>
    </source>
</evidence>
<dbReference type="Pfam" id="PF00069">
    <property type="entry name" value="Pkinase"/>
    <property type="match status" value="1"/>
</dbReference>
<sequence length="688" mass="76691">MDYRSSVSFSLLICFFFFFCFCFSFTISSPTDFSYTSFSANDNNITVDGAASRETVNGHQSIRLTSNQVNSQVFNDTGRAYHSKPIQLWDPTTNLTTNFTTQFEFSIQFVDGWNQSTPNGGIAFFLASQNSSVTSPSNSYGGWLGLFNQTTDGNSSNQMVAVEFDTYQDQWDPSDNHVGIDVNSIVSEKNLTWSNTMVSGDTLLATISYDGSSKDLKVHLKDPQVPVDDGSLTLTHNVDLRQFLPPQIIVGFSASTGNAIPVQLIRTWNFTSTLEMTINDNKGKESSKIWLVGLVIGLAVLVIGLSSIGVVYWRKTKRRKQEEEFDDEEMGIIDAMDEDFQMGTGPKRFAYKELVVATNNFSEEGKLGQGGFGGVYKGHLSELNMEIAVKKISNSSKQGKKEYISEVKTISRLRHRNLVQLVGWSHERGNFLLVYEYMPNGSLDNHLFSKNIDTNTHLSWPLRYKIIHDLASAILYLHEEWEQCVVHRDIKSSNVMLDSNFNAKLGDFGLAKLIDHELGSQTTVVAGTMGYMAPEYMITSKASKESDVFSFGIVALEMGCGRKAVEPKAEESKVSLVNWVWELNGRGRVVEAADEKFGGEYDSEEMCRLLKVGLWCAHPDHNLRPSIRQAIHVLKFEAPLPRLPSTMPVPMFFPQPGSSMSGLVSSSYVWTGTDENPTAVRSTVFGPQ</sequence>
<keyword evidence="16 20" id="KW-0472">Membrane</keyword>
<evidence type="ECO:0000256" key="4">
    <source>
        <dbReference type="ARBA" id="ARBA00010217"/>
    </source>
</evidence>
<dbReference type="RefSeq" id="XP_015892224.3">
    <property type="nucleotide sequence ID" value="XM_016036738.4"/>
</dbReference>
<keyword evidence="7" id="KW-0723">Serine/threonine-protein kinase</keyword>
<evidence type="ECO:0000256" key="10">
    <source>
        <dbReference type="ARBA" id="ARBA00022729"/>
    </source>
</evidence>
<proteinExistence type="inferred from homology"/>
<dbReference type="SMART" id="SM00220">
    <property type="entry name" value="S_TKc"/>
    <property type="match status" value="1"/>
</dbReference>
<organism evidence="23 24">
    <name type="scientific">Ziziphus jujuba</name>
    <name type="common">Chinese jujube</name>
    <name type="synonym">Ziziphus sativa</name>
    <dbReference type="NCBI Taxonomy" id="326968"/>
    <lineage>
        <taxon>Eukaryota</taxon>
        <taxon>Viridiplantae</taxon>
        <taxon>Streptophyta</taxon>
        <taxon>Embryophyta</taxon>
        <taxon>Tracheophyta</taxon>
        <taxon>Spermatophyta</taxon>
        <taxon>Magnoliopsida</taxon>
        <taxon>eudicotyledons</taxon>
        <taxon>Gunneridae</taxon>
        <taxon>Pentapetalae</taxon>
        <taxon>rosids</taxon>
        <taxon>fabids</taxon>
        <taxon>Rosales</taxon>
        <taxon>Rhamnaceae</taxon>
        <taxon>Paliureae</taxon>
        <taxon>Ziziphus</taxon>
    </lineage>
</organism>
<dbReference type="SUPFAM" id="SSF56112">
    <property type="entry name" value="Protein kinase-like (PK-like)"/>
    <property type="match status" value="1"/>
</dbReference>
<evidence type="ECO:0000256" key="11">
    <source>
        <dbReference type="ARBA" id="ARBA00022734"/>
    </source>
</evidence>
<protein>
    <recommendedName>
        <fullName evidence="5">non-specific serine/threonine protein kinase</fullName>
        <ecNumber evidence="5">2.7.11.1</ecNumber>
    </recommendedName>
</protein>
<feature type="transmembrane region" description="Helical" evidence="20">
    <location>
        <begin position="289"/>
        <end position="313"/>
    </location>
</feature>
<dbReference type="InterPro" id="IPR013320">
    <property type="entry name" value="ConA-like_dom_sf"/>
</dbReference>
<feature type="domain" description="Protein kinase" evidence="22">
    <location>
        <begin position="361"/>
        <end position="643"/>
    </location>
</feature>
<keyword evidence="10 21" id="KW-0732">Signal</keyword>
<keyword evidence="11" id="KW-0430">Lectin</keyword>
<dbReference type="Gene3D" id="3.30.200.20">
    <property type="entry name" value="Phosphorylase Kinase, domain 1"/>
    <property type="match status" value="1"/>
</dbReference>
<dbReference type="Gene3D" id="2.60.120.200">
    <property type="match status" value="1"/>
</dbReference>
<dbReference type="AlphaFoldDB" id="A0A6P4ABF9"/>
<dbReference type="CDD" id="cd06899">
    <property type="entry name" value="lectin_legume_LecRK_Arcelin_ConA"/>
    <property type="match status" value="1"/>
</dbReference>
<evidence type="ECO:0000256" key="5">
    <source>
        <dbReference type="ARBA" id="ARBA00012513"/>
    </source>
</evidence>
<dbReference type="Pfam" id="PF00139">
    <property type="entry name" value="Lectin_legB"/>
    <property type="match status" value="1"/>
</dbReference>
<dbReference type="Gene3D" id="1.10.510.10">
    <property type="entry name" value="Transferase(Phosphotransferase) domain 1"/>
    <property type="match status" value="1"/>
</dbReference>
<keyword evidence="9 20" id="KW-0812">Transmembrane</keyword>
<dbReference type="Proteomes" id="UP001652623">
    <property type="component" value="Chromosome 9"/>
</dbReference>
<dbReference type="GeneID" id="107426538"/>
<keyword evidence="12 19" id="KW-0547">Nucleotide-binding</keyword>
<evidence type="ECO:0000256" key="1">
    <source>
        <dbReference type="ARBA" id="ARBA00004251"/>
    </source>
</evidence>
<comment type="similarity">
    <text evidence="3">In the N-terminal section; belongs to the leguminous lectin family.</text>
</comment>
<evidence type="ECO:0000256" key="15">
    <source>
        <dbReference type="ARBA" id="ARBA00022989"/>
    </source>
</evidence>
<dbReference type="GO" id="GO:0005886">
    <property type="term" value="C:plasma membrane"/>
    <property type="evidence" value="ECO:0007669"/>
    <property type="project" value="UniProtKB-SubCell"/>
</dbReference>
<evidence type="ECO:0000259" key="22">
    <source>
        <dbReference type="PROSITE" id="PS50011"/>
    </source>
</evidence>
<dbReference type="InterPro" id="IPR008271">
    <property type="entry name" value="Ser/Thr_kinase_AS"/>
</dbReference>
<keyword evidence="15 20" id="KW-1133">Transmembrane helix</keyword>
<comment type="subcellular location">
    <subcellularLocation>
        <location evidence="1">Cell membrane</location>
        <topology evidence="1">Single-pass type I membrane protein</topology>
    </subcellularLocation>
</comment>
<dbReference type="GO" id="GO:0005524">
    <property type="term" value="F:ATP binding"/>
    <property type="evidence" value="ECO:0007669"/>
    <property type="project" value="UniProtKB-UniRule"/>
</dbReference>
<evidence type="ECO:0000256" key="20">
    <source>
        <dbReference type="SAM" id="Phobius"/>
    </source>
</evidence>
<dbReference type="InterPro" id="IPR050528">
    <property type="entry name" value="L-type_Lectin-RKs"/>
</dbReference>
<dbReference type="FunFam" id="1.10.510.10:FF:000240">
    <property type="entry name" value="Lectin-domain containing receptor kinase A4.3"/>
    <property type="match status" value="1"/>
</dbReference>
<keyword evidence="8" id="KW-0808">Transferase</keyword>
<dbReference type="InterPro" id="IPR017441">
    <property type="entry name" value="Protein_kinase_ATP_BS"/>
</dbReference>
<evidence type="ECO:0000256" key="14">
    <source>
        <dbReference type="ARBA" id="ARBA00022840"/>
    </source>
</evidence>
<keyword evidence="13" id="KW-0418">Kinase</keyword>
<dbReference type="InterPro" id="IPR001220">
    <property type="entry name" value="Legume_lectin_dom"/>
</dbReference>
<dbReference type="GO" id="GO:0030246">
    <property type="term" value="F:carbohydrate binding"/>
    <property type="evidence" value="ECO:0007669"/>
    <property type="project" value="UniProtKB-KW"/>
</dbReference>
<dbReference type="FunFam" id="3.30.200.20:FF:000168">
    <property type="entry name" value="L-type lectin-domain containing receptor kinase IX.1"/>
    <property type="match status" value="1"/>
</dbReference>
<dbReference type="PROSITE" id="PS00107">
    <property type="entry name" value="PROTEIN_KINASE_ATP"/>
    <property type="match status" value="1"/>
</dbReference>
<evidence type="ECO:0000256" key="8">
    <source>
        <dbReference type="ARBA" id="ARBA00022679"/>
    </source>
</evidence>
<feature type="signal peptide" evidence="21">
    <location>
        <begin position="1"/>
        <end position="28"/>
    </location>
</feature>
<gene>
    <name evidence="24" type="primary">LOC107426538</name>
</gene>
<dbReference type="InterPro" id="IPR019825">
    <property type="entry name" value="Lectin_legB_Mn/Ca_BS"/>
</dbReference>
<dbReference type="SUPFAM" id="SSF49899">
    <property type="entry name" value="Concanavalin A-like lectins/glucanases"/>
    <property type="match status" value="1"/>
</dbReference>
<dbReference type="PROSITE" id="PS50011">
    <property type="entry name" value="PROTEIN_KINASE_DOM"/>
    <property type="match status" value="1"/>
</dbReference>
<evidence type="ECO:0000256" key="16">
    <source>
        <dbReference type="ARBA" id="ARBA00023136"/>
    </source>
</evidence>
<name>A0A6P4ABF9_ZIZJJ</name>
<dbReference type="GO" id="GO:0002229">
    <property type="term" value="P:defense response to oomycetes"/>
    <property type="evidence" value="ECO:0007669"/>
    <property type="project" value="UniProtKB-ARBA"/>
</dbReference>
<evidence type="ECO:0000256" key="6">
    <source>
        <dbReference type="ARBA" id="ARBA00022475"/>
    </source>
</evidence>
<evidence type="ECO:0000256" key="12">
    <source>
        <dbReference type="ARBA" id="ARBA00022741"/>
    </source>
</evidence>
<evidence type="ECO:0000256" key="18">
    <source>
        <dbReference type="ARBA" id="ARBA00023180"/>
    </source>
</evidence>
<keyword evidence="18" id="KW-0325">Glycoprotein</keyword>
<evidence type="ECO:0000256" key="9">
    <source>
        <dbReference type="ARBA" id="ARBA00022692"/>
    </source>
</evidence>
<feature type="chain" id="PRO_5027545613" description="non-specific serine/threonine protein kinase" evidence="21">
    <location>
        <begin position="29"/>
        <end position="688"/>
    </location>
</feature>
<dbReference type="SMR" id="A0A6P4ABF9"/>
<feature type="binding site" evidence="19">
    <location>
        <position position="391"/>
    </location>
    <ligand>
        <name>ATP</name>
        <dbReference type="ChEBI" id="CHEBI:30616"/>
    </ligand>
</feature>
<evidence type="ECO:0000313" key="23">
    <source>
        <dbReference type="Proteomes" id="UP001652623"/>
    </source>
</evidence>
<dbReference type="InterPro" id="IPR000719">
    <property type="entry name" value="Prot_kinase_dom"/>
</dbReference>
<dbReference type="InParanoid" id="A0A6P4ABF9"/>
<dbReference type="PROSITE" id="PS00307">
    <property type="entry name" value="LECTIN_LEGUME_BETA"/>
    <property type="match status" value="1"/>
</dbReference>
<dbReference type="CDD" id="cd14066">
    <property type="entry name" value="STKc_IRAK"/>
    <property type="match status" value="1"/>
</dbReference>